<keyword evidence="2 5" id="KW-0812">Transmembrane</keyword>
<evidence type="ECO:0000256" key="5">
    <source>
        <dbReference type="SAM" id="Phobius"/>
    </source>
</evidence>
<dbReference type="Gene3D" id="1.20.1740.10">
    <property type="entry name" value="Amino acid/polyamine transporter I"/>
    <property type="match status" value="1"/>
</dbReference>
<proteinExistence type="predicted"/>
<accession>A0A8J4WGV6</accession>
<dbReference type="PANTHER" id="PTHR11785">
    <property type="entry name" value="AMINO ACID TRANSPORTER"/>
    <property type="match status" value="1"/>
</dbReference>
<evidence type="ECO:0000256" key="2">
    <source>
        <dbReference type="ARBA" id="ARBA00022692"/>
    </source>
</evidence>
<organism evidence="6 7">
    <name type="scientific">Paragonimus heterotremus</name>
    <dbReference type="NCBI Taxonomy" id="100268"/>
    <lineage>
        <taxon>Eukaryota</taxon>
        <taxon>Metazoa</taxon>
        <taxon>Spiralia</taxon>
        <taxon>Lophotrochozoa</taxon>
        <taxon>Platyhelminthes</taxon>
        <taxon>Trematoda</taxon>
        <taxon>Digenea</taxon>
        <taxon>Plagiorchiida</taxon>
        <taxon>Troglotremata</taxon>
        <taxon>Troglotrematidae</taxon>
        <taxon>Paragonimus</taxon>
    </lineage>
</organism>
<sequence length="295" mass="32559">MISPYFLELKTLLLFFSHFFRNCLNFLTGEMKNPTRTLPIVIVLSMTIVTFIYLLANMAYLAVLSPSEILSSEKSSAAIAVTFASRCMGVMAWMMPLFVGASVFGSINSEVLSLSRLCFTASERGHMPIILSMINVKNLTPIPSVLAMILVSILFQLHEDVFILIQLTGLAFTVVSAIAVCSLLYIRRTNPALNKSRFKLPIFLPILYLVGTISIGIFSVCDSPKNALLSVGLMALGIPVYIFGVAWKRKPAFIESGMYRTTVWLQKVLNVVPQEVHADCIEVQSHPTSPVLATD</sequence>
<keyword evidence="4 5" id="KW-0472">Membrane</keyword>
<dbReference type="GO" id="GO:0015179">
    <property type="term" value="F:L-amino acid transmembrane transporter activity"/>
    <property type="evidence" value="ECO:0007669"/>
    <property type="project" value="TreeGrafter"/>
</dbReference>
<feature type="transmembrane region" description="Helical" evidence="5">
    <location>
        <begin position="163"/>
        <end position="186"/>
    </location>
</feature>
<gene>
    <name evidence="6" type="ORF">PHET_06559</name>
</gene>
<reference evidence="6" key="1">
    <citation type="submission" date="2019-05" db="EMBL/GenBank/DDBJ databases">
        <title>Annotation for the trematode Paragonimus heterotremus.</title>
        <authorList>
            <person name="Choi Y.-J."/>
        </authorList>
    </citation>
    <scope>NUCLEOTIDE SEQUENCE</scope>
    <source>
        <strain evidence="6">LC</strain>
    </source>
</reference>
<evidence type="ECO:0000313" key="7">
    <source>
        <dbReference type="Proteomes" id="UP000748531"/>
    </source>
</evidence>
<feature type="transmembrane region" description="Helical" evidence="5">
    <location>
        <begin position="139"/>
        <end position="157"/>
    </location>
</feature>
<dbReference type="Pfam" id="PF13520">
    <property type="entry name" value="AA_permease_2"/>
    <property type="match status" value="1"/>
</dbReference>
<dbReference type="OrthoDB" id="3257095at2759"/>
<feature type="transmembrane region" description="Helical" evidence="5">
    <location>
        <begin position="226"/>
        <end position="247"/>
    </location>
</feature>
<dbReference type="Proteomes" id="UP000748531">
    <property type="component" value="Unassembled WGS sequence"/>
</dbReference>
<keyword evidence="7" id="KW-1185">Reference proteome</keyword>
<feature type="transmembrane region" description="Helical" evidence="5">
    <location>
        <begin position="198"/>
        <end position="220"/>
    </location>
</feature>
<dbReference type="EMBL" id="LUCH01003589">
    <property type="protein sequence ID" value="KAF5399951.1"/>
    <property type="molecule type" value="Genomic_DNA"/>
</dbReference>
<dbReference type="AlphaFoldDB" id="A0A8J4WGV6"/>
<evidence type="ECO:0000313" key="6">
    <source>
        <dbReference type="EMBL" id="KAF5399951.1"/>
    </source>
</evidence>
<evidence type="ECO:0000256" key="4">
    <source>
        <dbReference type="ARBA" id="ARBA00023136"/>
    </source>
</evidence>
<feature type="transmembrane region" description="Helical" evidence="5">
    <location>
        <begin position="83"/>
        <end position="107"/>
    </location>
</feature>
<comment type="subcellular location">
    <subcellularLocation>
        <location evidence="1">Membrane</location>
        <topology evidence="1">Multi-pass membrane protein</topology>
    </subcellularLocation>
</comment>
<dbReference type="InterPro" id="IPR050598">
    <property type="entry name" value="AminoAcid_Transporter"/>
</dbReference>
<feature type="transmembrane region" description="Helical" evidence="5">
    <location>
        <begin position="40"/>
        <end position="63"/>
    </location>
</feature>
<comment type="caution">
    <text evidence="6">The sequence shown here is derived from an EMBL/GenBank/DDBJ whole genome shotgun (WGS) entry which is preliminary data.</text>
</comment>
<name>A0A8J4WGV6_9TREM</name>
<dbReference type="GO" id="GO:0016020">
    <property type="term" value="C:membrane"/>
    <property type="evidence" value="ECO:0007669"/>
    <property type="project" value="UniProtKB-SubCell"/>
</dbReference>
<keyword evidence="3 5" id="KW-1133">Transmembrane helix</keyword>
<protein>
    <submittedName>
        <fullName evidence="6">Cationic amino acid transporter</fullName>
    </submittedName>
</protein>
<dbReference type="InterPro" id="IPR002293">
    <property type="entry name" value="AA/rel_permease1"/>
</dbReference>
<evidence type="ECO:0000256" key="1">
    <source>
        <dbReference type="ARBA" id="ARBA00004141"/>
    </source>
</evidence>
<dbReference type="PANTHER" id="PTHR11785:SF528">
    <property type="entry name" value="AMINO ACID TRANSPORTER PROTEIN JHI-21"/>
    <property type="match status" value="1"/>
</dbReference>
<evidence type="ECO:0000256" key="3">
    <source>
        <dbReference type="ARBA" id="ARBA00022989"/>
    </source>
</evidence>